<comment type="caution">
    <text evidence="5">The sequence shown here is derived from an EMBL/GenBank/DDBJ whole genome shotgun (WGS) entry which is preliminary data.</text>
</comment>
<dbReference type="InterPro" id="IPR000742">
    <property type="entry name" value="EGF"/>
</dbReference>
<evidence type="ECO:0000313" key="6">
    <source>
        <dbReference type="Proteomes" id="UP000678393"/>
    </source>
</evidence>
<protein>
    <submittedName>
        <fullName evidence="5">Uncharacterized protein</fullName>
    </submittedName>
</protein>
<dbReference type="GO" id="GO:0016020">
    <property type="term" value="C:membrane"/>
    <property type="evidence" value="ECO:0007669"/>
    <property type="project" value="UniProtKB-SubCell"/>
</dbReference>
<feature type="domain" description="EGF-like" evidence="4">
    <location>
        <begin position="209"/>
        <end position="247"/>
    </location>
</feature>
<dbReference type="SUPFAM" id="SSF57196">
    <property type="entry name" value="EGF/Laminin"/>
    <property type="match status" value="1"/>
</dbReference>
<dbReference type="Gene3D" id="2.10.25.10">
    <property type="entry name" value="Laminin"/>
    <property type="match status" value="1"/>
</dbReference>
<dbReference type="Gene3D" id="2.60.120.200">
    <property type="match status" value="1"/>
</dbReference>
<feature type="non-terminal residue" evidence="5">
    <location>
        <position position="1"/>
    </location>
</feature>
<dbReference type="PANTHER" id="PTHR15036">
    <property type="entry name" value="PIKACHURIN-LIKE PROTEIN"/>
    <property type="match status" value="1"/>
</dbReference>
<keyword evidence="2" id="KW-0245">EGF-like domain</keyword>
<organism evidence="5 6">
    <name type="scientific">Candidula unifasciata</name>
    <dbReference type="NCBI Taxonomy" id="100452"/>
    <lineage>
        <taxon>Eukaryota</taxon>
        <taxon>Metazoa</taxon>
        <taxon>Spiralia</taxon>
        <taxon>Lophotrochozoa</taxon>
        <taxon>Mollusca</taxon>
        <taxon>Gastropoda</taxon>
        <taxon>Heterobranchia</taxon>
        <taxon>Euthyneura</taxon>
        <taxon>Panpulmonata</taxon>
        <taxon>Eupulmonata</taxon>
        <taxon>Stylommatophora</taxon>
        <taxon>Helicina</taxon>
        <taxon>Helicoidea</taxon>
        <taxon>Geomitridae</taxon>
        <taxon>Candidula</taxon>
    </lineage>
</organism>
<sequence>MELSVKTYIYLHNILVFLASYLGRTLPLNLDGSPGSYVLYPAWEPCLNGSFAFEFKTEEQHSLLLYLNRGQYFFFEVRLFKGRIGLRVNMGEGTMFIRAGESLNDGKWHTVEVRQDGGVTYLKVDGVEYSKQYPGVLQNYAPLSSNDTFLFIGGLPMEYESKKFKSLALPSVIFEPRFRGSIRNFFYRNCGGEPTRPTPLESSGILSKDIDLCERGNPCLNGGRCLTTDNGLFCDCTDTEYKGDRCDL</sequence>
<dbReference type="InterPro" id="IPR050372">
    <property type="entry name" value="Neurexin-related_CASP"/>
</dbReference>
<evidence type="ECO:0000259" key="4">
    <source>
        <dbReference type="PROSITE" id="PS50026"/>
    </source>
</evidence>
<feature type="domain" description="Laminin G" evidence="3">
    <location>
        <begin position="27"/>
        <end position="213"/>
    </location>
</feature>
<keyword evidence="6" id="KW-1185">Reference proteome</keyword>
<accession>A0A8S3ZDK9</accession>
<proteinExistence type="predicted"/>
<dbReference type="CDD" id="cd00110">
    <property type="entry name" value="LamG"/>
    <property type="match status" value="1"/>
</dbReference>
<keyword evidence="1" id="KW-1015">Disulfide bond</keyword>
<evidence type="ECO:0000259" key="3">
    <source>
        <dbReference type="PROSITE" id="PS50025"/>
    </source>
</evidence>
<dbReference type="AlphaFoldDB" id="A0A8S3ZDK9"/>
<gene>
    <name evidence="5" type="ORF">CUNI_LOCUS10704</name>
</gene>
<evidence type="ECO:0000256" key="1">
    <source>
        <dbReference type="ARBA" id="ARBA00023157"/>
    </source>
</evidence>
<dbReference type="InterPro" id="IPR013320">
    <property type="entry name" value="ConA-like_dom_sf"/>
</dbReference>
<reference evidence="5" key="1">
    <citation type="submission" date="2021-04" db="EMBL/GenBank/DDBJ databases">
        <authorList>
            <consortium name="Molecular Ecology Group"/>
        </authorList>
    </citation>
    <scope>NUCLEOTIDE SEQUENCE</scope>
</reference>
<dbReference type="SMART" id="SM00282">
    <property type="entry name" value="LamG"/>
    <property type="match status" value="1"/>
</dbReference>
<comment type="caution">
    <text evidence="2">Lacks conserved residue(s) required for the propagation of feature annotation.</text>
</comment>
<evidence type="ECO:0000313" key="5">
    <source>
        <dbReference type="EMBL" id="CAG5125146.1"/>
    </source>
</evidence>
<dbReference type="SUPFAM" id="SSF49899">
    <property type="entry name" value="Concanavalin A-like lectins/glucanases"/>
    <property type="match status" value="1"/>
</dbReference>
<dbReference type="PROSITE" id="PS50026">
    <property type="entry name" value="EGF_3"/>
    <property type="match status" value="1"/>
</dbReference>
<evidence type="ECO:0000256" key="2">
    <source>
        <dbReference type="PROSITE-ProRule" id="PRU00076"/>
    </source>
</evidence>
<name>A0A8S3ZDK9_9EUPU</name>
<dbReference type="EMBL" id="CAJHNH020001968">
    <property type="protein sequence ID" value="CAG5125146.1"/>
    <property type="molecule type" value="Genomic_DNA"/>
</dbReference>
<dbReference type="PANTHER" id="PTHR15036:SF85">
    <property type="entry name" value="SP2353, ISOFORM A"/>
    <property type="match status" value="1"/>
</dbReference>
<dbReference type="Pfam" id="PF02210">
    <property type="entry name" value="Laminin_G_2"/>
    <property type="match status" value="1"/>
</dbReference>
<dbReference type="OrthoDB" id="6275838at2759"/>
<dbReference type="InterPro" id="IPR001791">
    <property type="entry name" value="Laminin_G"/>
</dbReference>
<dbReference type="Proteomes" id="UP000678393">
    <property type="component" value="Unassembled WGS sequence"/>
</dbReference>
<dbReference type="CDD" id="cd00054">
    <property type="entry name" value="EGF_CA"/>
    <property type="match status" value="1"/>
</dbReference>
<dbReference type="PROSITE" id="PS50025">
    <property type="entry name" value="LAM_G_DOMAIN"/>
    <property type="match status" value="1"/>
</dbReference>